<evidence type="ECO:0000313" key="10">
    <source>
        <dbReference type="Proteomes" id="UP000015241"/>
    </source>
</evidence>
<dbReference type="PANTHER" id="PTHR43791:SF4">
    <property type="entry name" value="PANTOTHENATE TRANSPORTER FEN2"/>
    <property type="match status" value="1"/>
</dbReference>
<evidence type="ECO:0000256" key="1">
    <source>
        <dbReference type="ARBA" id="ARBA00004651"/>
    </source>
</evidence>
<reference evidence="9 10" key="1">
    <citation type="journal article" date="2012" name="Science">
        <title>The Paleozoic origin of enzymatic lignin decomposition reconstructed from 31 fungal genomes.</title>
        <authorList>
            <person name="Floudas D."/>
            <person name="Binder M."/>
            <person name="Riley R."/>
            <person name="Barry K."/>
            <person name="Blanchette R.A."/>
            <person name="Henrissat B."/>
            <person name="Martinez A.T."/>
            <person name="Otillar R."/>
            <person name="Spatafora J.W."/>
            <person name="Yadav J.S."/>
            <person name="Aerts A."/>
            <person name="Benoit I."/>
            <person name="Boyd A."/>
            <person name="Carlson A."/>
            <person name="Copeland A."/>
            <person name="Coutinho P.M."/>
            <person name="de Vries R.P."/>
            <person name="Ferreira P."/>
            <person name="Findley K."/>
            <person name="Foster B."/>
            <person name="Gaskell J."/>
            <person name="Glotzer D."/>
            <person name="Gorecki P."/>
            <person name="Heitman J."/>
            <person name="Hesse C."/>
            <person name="Hori C."/>
            <person name="Igarashi K."/>
            <person name="Jurgens J.A."/>
            <person name="Kallen N."/>
            <person name="Kersten P."/>
            <person name="Kohler A."/>
            <person name="Kuees U."/>
            <person name="Kumar T.K.A."/>
            <person name="Kuo A."/>
            <person name="LaButti K."/>
            <person name="Larrondo L.F."/>
            <person name="Lindquist E."/>
            <person name="Ling A."/>
            <person name="Lombard V."/>
            <person name="Lucas S."/>
            <person name="Lundell T."/>
            <person name="Martin R."/>
            <person name="McLaughlin D.J."/>
            <person name="Morgenstern I."/>
            <person name="Morin E."/>
            <person name="Murat C."/>
            <person name="Nagy L.G."/>
            <person name="Nolan M."/>
            <person name="Ohm R.A."/>
            <person name="Patyshakuliyeva A."/>
            <person name="Rokas A."/>
            <person name="Ruiz-Duenas F.J."/>
            <person name="Sabat G."/>
            <person name="Salamov A."/>
            <person name="Samejima M."/>
            <person name="Schmutz J."/>
            <person name="Slot J.C."/>
            <person name="St John F."/>
            <person name="Stenlid J."/>
            <person name="Sun H."/>
            <person name="Sun S."/>
            <person name="Syed K."/>
            <person name="Tsang A."/>
            <person name="Wiebenga A."/>
            <person name="Young D."/>
            <person name="Pisabarro A."/>
            <person name="Eastwood D.C."/>
            <person name="Martin F."/>
            <person name="Cullen D."/>
            <person name="Grigoriev I.V."/>
            <person name="Hibbett D.S."/>
        </authorList>
    </citation>
    <scope>NUCLEOTIDE SEQUENCE</scope>
    <source>
        <strain evidence="10">FP-58527</strain>
    </source>
</reference>
<dbReference type="GO" id="GO:0098717">
    <property type="term" value="P:pantothenate import across plasma membrane"/>
    <property type="evidence" value="ECO:0007669"/>
    <property type="project" value="TreeGrafter"/>
</dbReference>
<dbReference type="FunCoup" id="S8EHP3">
    <property type="interactions" value="276"/>
</dbReference>
<feature type="transmembrane region" description="Helical" evidence="8">
    <location>
        <begin position="338"/>
        <end position="358"/>
    </location>
</feature>
<evidence type="ECO:0000256" key="6">
    <source>
        <dbReference type="ARBA" id="ARBA00023136"/>
    </source>
</evidence>
<dbReference type="InParanoid" id="S8EHP3"/>
<organism evidence="9 10">
    <name type="scientific">Fomitopsis schrenkii</name>
    <name type="common">Brown rot fungus</name>
    <dbReference type="NCBI Taxonomy" id="2126942"/>
    <lineage>
        <taxon>Eukaryota</taxon>
        <taxon>Fungi</taxon>
        <taxon>Dikarya</taxon>
        <taxon>Basidiomycota</taxon>
        <taxon>Agaricomycotina</taxon>
        <taxon>Agaricomycetes</taxon>
        <taxon>Polyporales</taxon>
        <taxon>Fomitopsis</taxon>
    </lineage>
</organism>
<evidence type="ECO:0000256" key="8">
    <source>
        <dbReference type="SAM" id="Phobius"/>
    </source>
</evidence>
<keyword evidence="6 8" id="KW-0472">Membrane</keyword>
<dbReference type="GO" id="GO:0015233">
    <property type="term" value="F:pantothenate transmembrane transporter activity"/>
    <property type="evidence" value="ECO:0007669"/>
    <property type="project" value="TreeGrafter"/>
</dbReference>
<feature type="transmembrane region" description="Helical" evidence="8">
    <location>
        <begin position="98"/>
        <end position="117"/>
    </location>
</feature>
<dbReference type="PANTHER" id="PTHR43791">
    <property type="entry name" value="PERMEASE-RELATED"/>
    <property type="match status" value="1"/>
</dbReference>
<gene>
    <name evidence="9" type="ORF">FOMPIDRAFT_1117550</name>
</gene>
<keyword evidence="4 8" id="KW-0812">Transmembrane</keyword>
<feature type="transmembrane region" description="Helical" evidence="8">
    <location>
        <begin position="430"/>
        <end position="450"/>
    </location>
</feature>
<protein>
    <recommendedName>
        <fullName evidence="11">Major facilitator superfamily (MFS) profile domain-containing protein</fullName>
    </recommendedName>
</protein>
<sequence length="478" mass="53568">MALFRRIRRFVWGDIPESKAERTLLLKIDCFILSYCCLMYFTNYLDRSNVSNAYVSGMKQDLHMYGTEFNKINTIFTCGYIVGMIPNNLMLQVVPPRLWFPAMQIVWGVLTFCSSAVKNVEQLYAIRFFQGLSEASTFVGTHYILGSWYKSGELGKRSGIFTSSGLIGTLFSGVLQAAVYRNLNGISGRSGWRWLFIIDGIITIPIALYGFFVFPNTPTTTSAFYLSEQERQLAVTRVQTSDAPPQEHRGIGRPTWALVKRILGRWRWYGCSLLFAISGETESLGSNNLMGQWLAAVGGYTVPQIDYYPCGVTAVGIASTLVCATWTDATRSRARWPVLVYMSVAVIVAAACILPWGGPTGLKFFAYYLAGASYAGQATTFAWANQICADDDQERAVVLASMNMWNNVVNAWWQLVFYPATDAPRFRKGMWAMIGTGLATLLVTFLVWYLERREKRGGAGYADGEKERELDEKNVDAF</sequence>
<keyword evidence="3" id="KW-1003">Cell membrane</keyword>
<dbReference type="STRING" id="743788.S8EHP3"/>
<feature type="transmembrane region" description="Helical" evidence="8">
    <location>
        <begin position="192"/>
        <end position="214"/>
    </location>
</feature>
<dbReference type="AlphaFoldDB" id="S8EHP3"/>
<keyword evidence="10" id="KW-1185">Reference proteome</keyword>
<evidence type="ECO:0000256" key="2">
    <source>
        <dbReference type="ARBA" id="ARBA00022448"/>
    </source>
</evidence>
<dbReference type="eggNOG" id="KOG2533">
    <property type="taxonomic scope" value="Eukaryota"/>
</dbReference>
<dbReference type="InterPro" id="IPR036259">
    <property type="entry name" value="MFS_trans_sf"/>
</dbReference>
<dbReference type="EMBL" id="KE504133">
    <property type="protein sequence ID" value="EPT02784.1"/>
    <property type="molecule type" value="Genomic_DNA"/>
</dbReference>
<dbReference type="HOGENOM" id="CLU_001265_4_2_1"/>
<dbReference type="FunFam" id="1.20.1250.20:FF:000386">
    <property type="entry name" value="MFS general substrate transporter"/>
    <property type="match status" value="1"/>
</dbReference>
<dbReference type="GO" id="GO:0005886">
    <property type="term" value="C:plasma membrane"/>
    <property type="evidence" value="ECO:0007669"/>
    <property type="project" value="UniProtKB-SubCell"/>
</dbReference>
<feature type="transmembrane region" description="Helical" evidence="8">
    <location>
        <begin position="160"/>
        <end position="180"/>
    </location>
</feature>
<dbReference type="Pfam" id="PF07690">
    <property type="entry name" value="MFS_1"/>
    <property type="match status" value="1"/>
</dbReference>
<dbReference type="SUPFAM" id="SSF103473">
    <property type="entry name" value="MFS general substrate transporter"/>
    <property type="match status" value="1"/>
</dbReference>
<dbReference type="Gene3D" id="1.20.1250.20">
    <property type="entry name" value="MFS general substrate transporter like domains"/>
    <property type="match status" value="2"/>
</dbReference>
<comment type="similarity">
    <text evidence="7">Belongs to the major facilitator superfamily. Allantoate permease family.</text>
</comment>
<dbReference type="InterPro" id="IPR011701">
    <property type="entry name" value="MFS"/>
</dbReference>
<evidence type="ECO:0000256" key="4">
    <source>
        <dbReference type="ARBA" id="ARBA00022692"/>
    </source>
</evidence>
<evidence type="ECO:0000313" key="9">
    <source>
        <dbReference type="EMBL" id="EPT02784.1"/>
    </source>
</evidence>
<evidence type="ECO:0000256" key="7">
    <source>
        <dbReference type="ARBA" id="ARBA00037968"/>
    </source>
</evidence>
<name>S8EHP3_FOMSC</name>
<proteinExistence type="inferred from homology"/>
<evidence type="ECO:0008006" key="11">
    <source>
        <dbReference type="Google" id="ProtNLM"/>
    </source>
</evidence>
<evidence type="ECO:0000256" key="3">
    <source>
        <dbReference type="ARBA" id="ARBA00022475"/>
    </source>
</evidence>
<dbReference type="FunFam" id="1.20.1250.20:FF:000065">
    <property type="entry name" value="Putative MFS pantothenate transporter"/>
    <property type="match status" value="1"/>
</dbReference>
<dbReference type="OrthoDB" id="3639251at2759"/>
<evidence type="ECO:0000256" key="5">
    <source>
        <dbReference type="ARBA" id="ARBA00022989"/>
    </source>
</evidence>
<accession>S8EHP3</accession>
<comment type="subcellular location">
    <subcellularLocation>
        <location evidence="1">Cell membrane</location>
        <topology evidence="1">Multi-pass membrane protein</topology>
    </subcellularLocation>
</comment>
<keyword evidence="2" id="KW-0813">Transport</keyword>
<keyword evidence="5 8" id="KW-1133">Transmembrane helix</keyword>
<dbReference type="Proteomes" id="UP000015241">
    <property type="component" value="Unassembled WGS sequence"/>
</dbReference>